<dbReference type="AlphaFoldDB" id="A0A8I1MCE2"/>
<protein>
    <submittedName>
        <fullName evidence="2">Uncharacterized protein</fullName>
    </submittedName>
</protein>
<keyword evidence="1" id="KW-0732">Signal</keyword>
<sequence length="182" mass="19802">MHSFQRVGRFCLLICAVLAFSPAALALKADQGNADTDGLVLDWASSRQGQVPDQTVAVANTPYQWELRTSQGTQTLFIRDRNTGDAIAEELGCFMCEGDDDNCNQDGIFVLTEPGIKDTTAFLLVCHQGAHSQRARLIAPAQQSIPVIDVTGAYFVNWELVDGTLLITHDGEAPNSIIWPLP</sequence>
<evidence type="ECO:0000313" key="2">
    <source>
        <dbReference type="EMBL" id="MBN8198672.1"/>
    </source>
</evidence>
<dbReference type="Proteomes" id="UP000664405">
    <property type="component" value="Unassembled WGS sequence"/>
</dbReference>
<gene>
    <name evidence="2" type="ORF">JF547_19560</name>
</gene>
<feature type="signal peptide" evidence="1">
    <location>
        <begin position="1"/>
        <end position="26"/>
    </location>
</feature>
<accession>A0A8I1MCE2</accession>
<evidence type="ECO:0000313" key="3">
    <source>
        <dbReference type="Proteomes" id="UP000664405"/>
    </source>
</evidence>
<proteinExistence type="predicted"/>
<organism evidence="2 3">
    <name type="scientific">Thalassospira povalilytica</name>
    <dbReference type="NCBI Taxonomy" id="732237"/>
    <lineage>
        <taxon>Bacteria</taxon>
        <taxon>Pseudomonadati</taxon>
        <taxon>Pseudomonadota</taxon>
        <taxon>Alphaproteobacteria</taxon>
        <taxon>Rhodospirillales</taxon>
        <taxon>Thalassospiraceae</taxon>
        <taxon>Thalassospira</taxon>
    </lineage>
</organism>
<dbReference type="RefSeq" id="WP_206928414.1">
    <property type="nucleotide sequence ID" value="NZ_JAEKJW010000004.1"/>
</dbReference>
<dbReference type="EMBL" id="JAEKJW010000004">
    <property type="protein sequence ID" value="MBN8198672.1"/>
    <property type="molecule type" value="Genomic_DNA"/>
</dbReference>
<reference evidence="2" key="1">
    <citation type="submission" date="2020-12" db="EMBL/GenBank/DDBJ databases">
        <title>Oil enriched cultivation method for isolating marine PHA-producing bacteria.</title>
        <authorList>
            <person name="Zheng W."/>
            <person name="Yu S."/>
            <person name="Huang Y."/>
        </authorList>
    </citation>
    <scope>NUCLEOTIDE SEQUENCE</scope>
    <source>
        <strain evidence="2">SY-2-3</strain>
    </source>
</reference>
<name>A0A8I1MCE2_9PROT</name>
<comment type="caution">
    <text evidence="2">The sequence shown here is derived from an EMBL/GenBank/DDBJ whole genome shotgun (WGS) entry which is preliminary data.</text>
</comment>
<feature type="chain" id="PRO_5034841081" evidence="1">
    <location>
        <begin position="27"/>
        <end position="182"/>
    </location>
</feature>
<evidence type="ECO:0000256" key="1">
    <source>
        <dbReference type="SAM" id="SignalP"/>
    </source>
</evidence>